<dbReference type="AlphaFoldDB" id="A0A5C5RRC7"/>
<keyword evidence="2" id="KW-1185">Reference proteome</keyword>
<sequence>MQQRNSQTFEGHIPNRELRDLVNRAIDEGRADDLDVVVRARYAYQWGGGNALHLELAQEVERLRTMLAAHDLLTDGTKETSG</sequence>
<evidence type="ECO:0000313" key="1">
    <source>
        <dbReference type="EMBL" id="TWS25619.1"/>
    </source>
</evidence>
<name>A0A5C5RRC7_9ACTN</name>
<dbReference type="Proteomes" id="UP000319375">
    <property type="component" value="Unassembled WGS sequence"/>
</dbReference>
<comment type="caution">
    <text evidence="1">The sequence shown here is derived from an EMBL/GenBank/DDBJ whole genome shotgun (WGS) entry which is preliminary data.</text>
</comment>
<evidence type="ECO:0000313" key="2">
    <source>
        <dbReference type="Proteomes" id="UP000319375"/>
    </source>
</evidence>
<accession>A0A5C5RRC7</accession>
<dbReference type="OrthoDB" id="5193415at2"/>
<dbReference type="EMBL" id="VIGX01000025">
    <property type="protein sequence ID" value="TWS25619.1"/>
    <property type="molecule type" value="Genomic_DNA"/>
</dbReference>
<organism evidence="1 2">
    <name type="scientific">Tsukamurella conjunctivitidis</name>
    <dbReference type="NCBI Taxonomy" id="2592068"/>
    <lineage>
        <taxon>Bacteria</taxon>
        <taxon>Bacillati</taxon>
        <taxon>Actinomycetota</taxon>
        <taxon>Actinomycetes</taxon>
        <taxon>Mycobacteriales</taxon>
        <taxon>Tsukamurellaceae</taxon>
        <taxon>Tsukamurella</taxon>
    </lineage>
</organism>
<dbReference type="RefSeq" id="WP_146489207.1">
    <property type="nucleotide sequence ID" value="NZ_VIGX01000025.1"/>
</dbReference>
<gene>
    <name evidence="1" type="ORF">FK530_22545</name>
</gene>
<proteinExistence type="predicted"/>
<protein>
    <submittedName>
        <fullName evidence="1">Uncharacterized protein</fullName>
    </submittedName>
</protein>
<reference evidence="1 2" key="1">
    <citation type="submission" date="2019-06" db="EMBL/GenBank/DDBJ databases">
        <title>Tsukamurella conjunctivitidis sp. nov., Tsukamurella assacharolytica sp. nov. and Tsukamurella sputae sp. nov. isolated from patients with conjunctivitis, bacteraemia (lymphoma) and respiratory infection (sputum) in Hong Kong.</title>
        <authorList>
            <person name="Teng J.L.L."/>
            <person name="Lee H.H."/>
            <person name="Fong J.Y.H."/>
            <person name="Fok K.M.N."/>
            <person name="Lau S.K.P."/>
            <person name="Woo P.C.Y."/>
        </authorList>
    </citation>
    <scope>NUCLEOTIDE SEQUENCE [LARGE SCALE GENOMIC DNA]</scope>
    <source>
        <strain evidence="1 2">HKU72</strain>
    </source>
</reference>